<evidence type="ECO:0000313" key="4">
    <source>
        <dbReference type="EMBL" id="KAK0440947.1"/>
    </source>
</evidence>
<evidence type="ECO:0000313" key="5">
    <source>
        <dbReference type="Proteomes" id="UP001175211"/>
    </source>
</evidence>
<protein>
    <recommendedName>
        <fullName evidence="3">Peptidase C14 caspase domain-containing protein</fullName>
    </recommendedName>
</protein>
<dbReference type="InterPro" id="IPR011600">
    <property type="entry name" value="Pept_C14_caspase"/>
</dbReference>
<feature type="coiled-coil region" evidence="2">
    <location>
        <begin position="45"/>
        <end position="72"/>
    </location>
</feature>
<dbReference type="GO" id="GO:0005737">
    <property type="term" value="C:cytoplasm"/>
    <property type="evidence" value="ECO:0007669"/>
    <property type="project" value="TreeGrafter"/>
</dbReference>
<gene>
    <name evidence="4" type="ORF">EV420DRAFT_1650323</name>
</gene>
<comment type="similarity">
    <text evidence="1">Belongs to the peptidase C14B family.</text>
</comment>
<comment type="caution">
    <text evidence="4">The sequence shown here is derived from an EMBL/GenBank/DDBJ whole genome shotgun (WGS) entry which is preliminary data.</text>
</comment>
<dbReference type="GeneID" id="85361979"/>
<proteinExistence type="inferred from homology"/>
<dbReference type="Gene3D" id="3.40.50.1460">
    <property type="match status" value="1"/>
</dbReference>
<dbReference type="PANTHER" id="PTHR48104:SF30">
    <property type="entry name" value="METACASPASE-1"/>
    <property type="match status" value="1"/>
</dbReference>
<dbReference type="GO" id="GO:0004197">
    <property type="term" value="F:cysteine-type endopeptidase activity"/>
    <property type="evidence" value="ECO:0007669"/>
    <property type="project" value="InterPro"/>
</dbReference>
<name>A0AA39JDU0_ARMTA</name>
<organism evidence="4 5">
    <name type="scientific">Armillaria tabescens</name>
    <name type="common">Ringless honey mushroom</name>
    <name type="synonym">Agaricus tabescens</name>
    <dbReference type="NCBI Taxonomy" id="1929756"/>
    <lineage>
        <taxon>Eukaryota</taxon>
        <taxon>Fungi</taxon>
        <taxon>Dikarya</taxon>
        <taxon>Basidiomycota</taxon>
        <taxon>Agaricomycotina</taxon>
        <taxon>Agaricomycetes</taxon>
        <taxon>Agaricomycetidae</taxon>
        <taxon>Agaricales</taxon>
        <taxon>Marasmiineae</taxon>
        <taxon>Physalacriaceae</taxon>
        <taxon>Desarmillaria</taxon>
    </lineage>
</organism>
<dbReference type="Pfam" id="PF00656">
    <property type="entry name" value="Peptidase_C14"/>
    <property type="match status" value="1"/>
</dbReference>
<evidence type="ECO:0000259" key="3">
    <source>
        <dbReference type="Pfam" id="PF00656"/>
    </source>
</evidence>
<evidence type="ECO:0000256" key="1">
    <source>
        <dbReference type="ARBA" id="ARBA00009005"/>
    </source>
</evidence>
<keyword evidence="2" id="KW-0175">Coiled coil</keyword>
<dbReference type="InterPro" id="IPR050452">
    <property type="entry name" value="Metacaspase"/>
</dbReference>
<reference evidence="4" key="1">
    <citation type="submission" date="2023-06" db="EMBL/GenBank/DDBJ databases">
        <authorList>
            <consortium name="Lawrence Berkeley National Laboratory"/>
            <person name="Ahrendt S."/>
            <person name="Sahu N."/>
            <person name="Indic B."/>
            <person name="Wong-Bajracharya J."/>
            <person name="Merenyi Z."/>
            <person name="Ke H.-M."/>
            <person name="Monk M."/>
            <person name="Kocsube S."/>
            <person name="Drula E."/>
            <person name="Lipzen A."/>
            <person name="Balint B."/>
            <person name="Henrissat B."/>
            <person name="Andreopoulos B."/>
            <person name="Martin F.M."/>
            <person name="Harder C.B."/>
            <person name="Rigling D."/>
            <person name="Ford K.L."/>
            <person name="Foster G.D."/>
            <person name="Pangilinan J."/>
            <person name="Papanicolaou A."/>
            <person name="Barry K."/>
            <person name="LaButti K."/>
            <person name="Viragh M."/>
            <person name="Koriabine M."/>
            <person name="Yan M."/>
            <person name="Riley R."/>
            <person name="Champramary S."/>
            <person name="Plett K.L."/>
            <person name="Tsai I.J."/>
            <person name="Slot J."/>
            <person name="Sipos G."/>
            <person name="Plett J."/>
            <person name="Nagy L.G."/>
            <person name="Grigoriev I.V."/>
        </authorList>
    </citation>
    <scope>NUCLEOTIDE SEQUENCE</scope>
    <source>
        <strain evidence="4">CCBAS 213</strain>
    </source>
</reference>
<feature type="domain" description="Peptidase C14 caspase" evidence="3">
    <location>
        <begin position="94"/>
        <end position="199"/>
    </location>
</feature>
<dbReference type="Proteomes" id="UP001175211">
    <property type="component" value="Unassembled WGS sequence"/>
</dbReference>
<dbReference type="RefSeq" id="XP_060323802.1">
    <property type="nucleotide sequence ID" value="XM_060478431.1"/>
</dbReference>
<sequence>MVSVDPASTENPLQILLKRLEADEAVDALAKQCGVDGWLDSVEVLDAARSQALQMEEELNALRLKIARIENGTLRSELTAFARPPRDIDGSRFWAVLIGIDGYRHHPLHGCVSDALEINDYLLNDLGVPKDCIQLLLGPSGKHRDCARCLPVEISNPSRANIISTLCDLITNHKIEKDDSIIIYFAGHGSCYDYSHYPGNLDNGNSKISFKDLKMITALCPIDRGNQDGGVPVPDISNREIDAILSQVCVEKGHRITFIQDASHGMDFELVARVSLASRFIRYSRNSYLLVVNHVFVPVKFGILFSLLD</sequence>
<dbReference type="PANTHER" id="PTHR48104">
    <property type="entry name" value="METACASPASE-4"/>
    <property type="match status" value="1"/>
</dbReference>
<accession>A0AA39JDU0</accession>
<dbReference type="EMBL" id="JAUEPS010000073">
    <property type="protein sequence ID" value="KAK0440947.1"/>
    <property type="molecule type" value="Genomic_DNA"/>
</dbReference>
<dbReference type="AlphaFoldDB" id="A0AA39JDU0"/>
<keyword evidence="5" id="KW-1185">Reference proteome</keyword>
<evidence type="ECO:0000256" key="2">
    <source>
        <dbReference type="SAM" id="Coils"/>
    </source>
</evidence>
<dbReference type="GO" id="GO:0006508">
    <property type="term" value="P:proteolysis"/>
    <property type="evidence" value="ECO:0007669"/>
    <property type="project" value="InterPro"/>
</dbReference>